<feature type="domain" description="Smf/DprA SLOG" evidence="2">
    <location>
        <begin position="79"/>
        <end position="286"/>
    </location>
</feature>
<evidence type="ECO:0000259" key="2">
    <source>
        <dbReference type="Pfam" id="PF02481"/>
    </source>
</evidence>
<comment type="caution">
    <text evidence="3">The sequence shown here is derived from an EMBL/GenBank/DDBJ whole genome shotgun (WGS) entry which is preliminary data.</text>
</comment>
<dbReference type="PANTHER" id="PTHR43022:SF1">
    <property type="entry name" value="PROTEIN SMF"/>
    <property type="match status" value="1"/>
</dbReference>
<dbReference type="eggNOG" id="COG0758">
    <property type="taxonomic scope" value="Bacteria"/>
</dbReference>
<reference evidence="3 4" key="1">
    <citation type="journal article" date="2015" name="Genome Announc.">
        <title>Expanding the biotechnology potential of lactobacilli through comparative genomics of 213 strains and associated genera.</title>
        <authorList>
            <person name="Sun Z."/>
            <person name="Harris H.M."/>
            <person name="McCann A."/>
            <person name="Guo C."/>
            <person name="Argimon S."/>
            <person name="Zhang W."/>
            <person name="Yang X."/>
            <person name="Jeffery I.B."/>
            <person name="Cooney J.C."/>
            <person name="Kagawa T.F."/>
            <person name="Liu W."/>
            <person name="Song Y."/>
            <person name="Salvetti E."/>
            <person name="Wrobel A."/>
            <person name="Rasinkangas P."/>
            <person name="Parkhill J."/>
            <person name="Rea M.C."/>
            <person name="O'Sullivan O."/>
            <person name="Ritari J."/>
            <person name="Douillard F.P."/>
            <person name="Paul Ross R."/>
            <person name="Yang R."/>
            <person name="Briner A.E."/>
            <person name="Felis G.E."/>
            <person name="de Vos W.M."/>
            <person name="Barrangou R."/>
            <person name="Klaenhammer T.R."/>
            <person name="Caufield P.W."/>
            <person name="Cui Y."/>
            <person name="Zhang H."/>
            <person name="O'Toole P.W."/>
        </authorList>
    </citation>
    <scope>NUCLEOTIDE SEQUENCE [LARGE SCALE GENOMIC DNA]</scope>
    <source>
        <strain evidence="3 4">DSM 20623</strain>
    </source>
</reference>
<dbReference type="Pfam" id="PF02481">
    <property type="entry name" value="DNA_processg_A"/>
    <property type="match status" value="1"/>
</dbReference>
<organism evidence="3 4">
    <name type="scientific">Carnobacterium divergens DSM 20623</name>
    <dbReference type="NCBI Taxonomy" id="1449336"/>
    <lineage>
        <taxon>Bacteria</taxon>
        <taxon>Bacillati</taxon>
        <taxon>Bacillota</taxon>
        <taxon>Bacilli</taxon>
        <taxon>Lactobacillales</taxon>
        <taxon>Carnobacteriaceae</taxon>
        <taxon>Carnobacterium</taxon>
    </lineage>
</organism>
<comment type="similarity">
    <text evidence="1">Belongs to the DprA/Smf family.</text>
</comment>
<proteinExistence type="inferred from homology"/>
<dbReference type="RefSeq" id="WP_034569659.1">
    <property type="nucleotide sequence ID" value="NZ_JQBS01000035.1"/>
</dbReference>
<dbReference type="PANTHER" id="PTHR43022">
    <property type="entry name" value="PROTEIN SMF"/>
    <property type="match status" value="1"/>
</dbReference>
<gene>
    <name evidence="3" type="ORF">IV74_GL001915</name>
</gene>
<dbReference type="GO" id="GO:0009294">
    <property type="term" value="P:DNA-mediated transformation"/>
    <property type="evidence" value="ECO:0007669"/>
    <property type="project" value="InterPro"/>
</dbReference>
<dbReference type="PATRIC" id="fig|1449336.4.peg.1952"/>
<dbReference type="NCBIfam" id="TIGR00732">
    <property type="entry name" value="dprA"/>
    <property type="match status" value="1"/>
</dbReference>
<accession>A0A0R2HPB5</accession>
<evidence type="ECO:0000313" key="3">
    <source>
        <dbReference type="EMBL" id="KRN54334.1"/>
    </source>
</evidence>
<sequence>MNVTELNEWLFHLAHCHGVGASSSIRMVAELMENPSLSLFELAFSANLSSKNMKLFYESYEKIDRQAALNYYKEKNINWITILDDDYPSYLKEIYNPPALLFYQGDKDLLKENLLAIVGSRLKTAYGSAVLNLFLPKLLKHQIVTVSGLAKGIDAEVHEKTINLKGKTIAIVGTGLDLAYPKINKDLQLEIAKNHLLVSEYPMGSAPERHHFPLRNRIIAGISLGTLVVEAKKRSGSLITANLALQEGREVFSVPGSILSSYSKGTNELLLNGAKCVVDAEQILEDL</sequence>
<keyword evidence="4" id="KW-1185">Reference proteome</keyword>
<dbReference type="EMBL" id="JQBS01000035">
    <property type="protein sequence ID" value="KRN54334.1"/>
    <property type="molecule type" value="Genomic_DNA"/>
</dbReference>
<dbReference type="SUPFAM" id="SSF102405">
    <property type="entry name" value="MCP/YpsA-like"/>
    <property type="match status" value="1"/>
</dbReference>
<evidence type="ECO:0000256" key="1">
    <source>
        <dbReference type="ARBA" id="ARBA00006525"/>
    </source>
</evidence>
<dbReference type="Gene3D" id="3.40.50.450">
    <property type="match status" value="1"/>
</dbReference>
<name>A0A0R2HPB5_CARDV</name>
<dbReference type="InterPro" id="IPR057666">
    <property type="entry name" value="DrpA_SLOG"/>
</dbReference>
<dbReference type="Proteomes" id="UP000051658">
    <property type="component" value="Unassembled WGS sequence"/>
</dbReference>
<protein>
    <submittedName>
        <fullName evidence="3">Putative DNA processing protein DprA</fullName>
    </submittedName>
</protein>
<evidence type="ECO:0000313" key="4">
    <source>
        <dbReference type="Proteomes" id="UP000051658"/>
    </source>
</evidence>
<dbReference type="InterPro" id="IPR003488">
    <property type="entry name" value="DprA"/>
</dbReference>
<dbReference type="AlphaFoldDB" id="A0A0R2HPB5"/>
<dbReference type="GeneID" id="89588909"/>